<reference evidence="2" key="1">
    <citation type="submission" date="2023-11" db="EMBL/GenBank/DDBJ databases">
        <title>Genome assemblies of two species of porcelain crab, Petrolisthes cinctipes and Petrolisthes manimaculis (Anomura: Porcellanidae).</title>
        <authorList>
            <person name="Angst P."/>
        </authorList>
    </citation>
    <scope>NUCLEOTIDE SEQUENCE</scope>
    <source>
        <strain evidence="2">PB745_02</strain>
        <tissue evidence="2">Gill</tissue>
    </source>
</reference>
<feature type="compositionally biased region" description="Polar residues" evidence="1">
    <location>
        <begin position="148"/>
        <end position="157"/>
    </location>
</feature>
<organism evidence="2 3">
    <name type="scientific">Petrolisthes manimaculis</name>
    <dbReference type="NCBI Taxonomy" id="1843537"/>
    <lineage>
        <taxon>Eukaryota</taxon>
        <taxon>Metazoa</taxon>
        <taxon>Ecdysozoa</taxon>
        <taxon>Arthropoda</taxon>
        <taxon>Crustacea</taxon>
        <taxon>Multicrustacea</taxon>
        <taxon>Malacostraca</taxon>
        <taxon>Eumalacostraca</taxon>
        <taxon>Eucarida</taxon>
        <taxon>Decapoda</taxon>
        <taxon>Pleocyemata</taxon>
        <taxon>Anomura</taxon>
        <taxon>Galatheoidea</taxon>
        <taxon>Porcellanidae</taxon>
        <taxon>Petrolisthes</taxon>
    </lineage>
</organism>
<evidence type="ECO:0000313" key="3">
    <source>
        <dbReference type="Proteomes" id="UP001292094"/>
    </source>
</evidence>
<feature type="region of interest" description="Disordered" evidence="1">
    <location>
        <begin position="138"/>
        <end position="157"/>
    </location>
</feature>
<evidence type="ECO:0000313" key="2">
    <source>
        <dbReference type="EMBL" id="KAK4293107.1"/>
    </source>
</evidence>
<keyword evidence="3" id="KW-1185">Reference proteome</keyword>
<accession>A0AAE1NPY4</accession>
<protein>
    <submittedName>
        <fullName evidence="2">Uncharacterized protein</fullName>
    </submittedName>
</protein>
<proteinExistence type="predicted"/>
<evidence type="ECO:0000256" key="1">
    <source>
        <dbReference type="SAM" id="MobiDB-lite"/>
    </source>
</evidence>
<sequence length="157" mass="17321">MGPGRCFVALYLHLKTRPFNPYSTTSNYSSPIRPSNLYSTTSNYSSFISPSNPYSTTSNYSSFISPCNSSTITVDHSPPPLLPPLFTRPTTSSTIPSYSSTSLTLLHPQPDSSNFSTSSSLTIPYFVPLFTGLRELENTHKSRPPYKQRSSMSDCPT</sequence>
<name>A0AAE1NPY4_9EUCA</name>
<gene>
    <name evidence="2" type="ORF">Pmani_034178</name>
</gene>
<dbReference type="Proteomes" id="UP001292094">
    <property type="component" value="Unassembled WGS sequence"/>
</dbReference>
<dbReference type="AlphaFoldDB" id="A0AAE1NPY4"/>
<dbReference type="EMBL" id="JAWZYT010004639">
    <property type="protein sequence ID" value="KAK4293107.1"/>
    <property type="molecule type" value="Genomic_DNA"/>
</dbReference>
<comment type="caution">
    <text evidence="2">The sequence shown here is derived from an EMBL/GenBank/DDBJ whole genome shotgun (WGS) entry which is preliminary data.</text>
</comment>